<reference evidence="16 17" key="1">
    <citation type="submission" date="2017-10" db="EMBL/GenBank/DDBJ databases">
        <title>Draft genome of Chryseomicrobium casticus sp. nov.</title>
        <authorList>
            <person name="Chakraborty R."/>
            <person name="Saha T."/>
        </authorList>
    </citation>
    <scope>NUCLEOTIDE SEQUENCE [LARGE SCALE GENOMIC DNA]</scope>
    <source>
        <strain evidence="16 17">ET03</strain>
    </source>
</reference>
<evidence type="ECO:0000256" key="10">
    <source>
        <dbReference type="ARBA" id="ARBA00022884"/>
    </source>
</evidence>
<comment type="similarity">
    <text evidence="3 14">Belongs to the class I-like SAM-binding methyltransferase superfamily. RsmB/NOP family.</text>
</comment>
<dbReference type="EMBL" id="PCGR01000001">
    <property type="protein sequence ID" value="PJK17916.1"/>
    <property type="molecule type" value="Genomic_DNA"/>
</dbReference>
<comment type="caution">
    <text evidence="16">The sequence shown here is derived from an EMBL/GenBank/DDBJ whole genome shotgun (WGS) entry which is preliminary data.</text>
</comment>
<comment type="function">
    <text evidence="1">Specifically methylates the cytosine at position 967 (m5C967) of 16S rRNA.</text>
</comment>
<dbReference type="PANTHER" id="PTHR22807">
    <property type="entry name" value="NOP2 YEAST -RELATED NOL1/NOP2/FMU SUN DOMAIN-CONTAINING"/>
    <property type="match status" value="1"/>
</dbReference>
<dbReference type="Gene3D" id="3.30.70.1170">
    <property type="entry name" value="Sun protein, domain 3"/>
    <property type="match status" value="1"/>
</dbReference>
<evidence type="ECO:0000256" key="4">
    <source>
        <dbReference type="ARBA" id="ARBA00012140"/>
    </source>
</evidence>
<dbReference type="InterPro" id="IPR004573">
    <property type="entry name" value="rRNA_ssu_MeTfrase_B"/>
</dbReference>
<protein>
    <recommendedName>
        <fullName evidence="4">16S rRNA (cytosine(967)-C(5))-methyltransferase</fullName>
        <ecNumber evidence="4">2.1.1.176</ecNumber>
    </recommendedName>
    <alternativeName>
        <fullName evidence="11">16S rRNA m5C967 methyltransferase</fullName>
    </alternativeName>
    <alternativeName>
        <fullName evidence="12">rRNA (cytosine-C(5)-)-methyltransferase RsmB</fullName>
    </alternativeName>
</protein>
<dbReference type="Pfam" id="PF01189">
    <property type="entry name" value="Methyltr_RsmB-F"/>
    <property type="match status" value="1"/>
</dbReference>
<evidence type="ECO:0000256" key="12">
    <source>
        <dbReference type="ARBA" id="ARBA00031088"/>
    </source>
</evidence>
<dbReference type="Pfam" id="PF22458">
    <property type="entry name" value="RsmF-B_ferredox"/>
    <property type="match status" value="1"/>
</dbReference>
<organism evidence="16 17">
    <name type="scientific">Chryseomicrobium excrementi</name>
    <dbReference type="NCBI Taxonomy" id="2041346"/>
    <lineage>
        <taxon>Bacteria</taxon>
        <taxon>Bacillati</taxon>
        <taxon>Bacillota</taxon>
        <taxon>Bacilli</taxon>
        <taxon>Bacillales</taxon>
        <taxon>Caryophanaceae</taxon>
        <taxon>Chryseomicrobium</taxon>
    </lineage>
</organism>
<dbReference type="FunFam" id="3.30.70.1170:FF:000003">
    <property type="entry name" value="16S rRNA (Cytosine(967)-C(5))-methyltransferase RsmB"/>
    <property type="match status" value="1"/>
</dbReference>
<dbReference type="NCBIfam" id="NF011494">
    <property type="entry name" value="PRK14902.1"/>
    <property type="match status" value="1"/>
</dbReference>
<evidence type="ECO:0000256" key="8">
    <source>
        <dbReference type="ARBA" id="ARBA00022679"/>
    </source>
</evidence>
<evidence type="ECO:0000256" key="13">
    <source>
        <dbReference type="ARBA" id="ARBA00047283"/>
    </source>
</evidence>
<comment type="subcellular location">
    <subcellularLocation>
        <location evidence="2">Cytoplasm</location>
    </subcellularLocation>
</comment>
<dbReference type="InterPro" id="IPR018314">
    <property type="entry name" value="RsmB/NOL1/NOP2-like_CS"/>
</dbReference>
<keyword evidence="8 14" id="KW-0808">Transferase</keyword>
<feature type="binding site" evidence="14">
    <location>
        <position position="310"/>
    </location>
    <ligand>
        <name>S-adenosyl-L-methionine</name>
        <dbReference type="ChEBI" id="CHEBI:59789"/>
    </ligand>
</feature>
<evidence type="ECO:0000259" key="15">
    <source>
        <dbReference type="PROSITE" id="PS51686"/>
    </source>
</evidence>
<dbReference type="Proteomes" id="UP000228680">
    <property type="component" value="Unassembled WGS sequence"/>
</dbReference>
<dbReference type="InterPro" id="IPR006027">
    <property type="entry name" value="NusB_RsmB_TIM44"/>
</dbReference>
<keyword evidence="17" id="KW-1185">Reference proteome</keyword>
<dbReference type="EC" id="2.1.1.176" evidence="4"/>
<feature type="binding site" evidence="14">
    <location>
        <position position="283"/>
    </location>
    <ligand>
        <name>S-adenosyl-L-methionine</name>
        <dbReference type="ChEBI" id="CHEBI:59789"/>
    </ligand>
</feature>
<accession>A0A2M9F375</accession>
<dbReference type="GO" id="GO:0005737">
    <property type="term" value="C:cytoplasm"/>
    <property type="evidence" value="ECO:0007669"/>
    <property type="project" value="UniProtKB-SubCell"/>
</dbReference>
<feature type="active site" description="Nucleophile" evidence="14">
    <location>
        <position position="382"/>
    </location>
</feature>
<keyword evidence="5" id="KW-0963">Cytoplasm</keyword>
<dbReference type="FunFam" id="3.40.50.150:FF:000022">
    <property type="entry name" value="Ribosomal RNA small subunit methyltransferase B"/>
    <property type="match status" value="1"/>
</dbReference>
<comment type="catalytic activity">
    <reaction evidence="13">
        <text>cytidine(967) in 16S rRNA + S-adenosyl-L-methionine = 5-methylcytidine(967) in 16S rRNA + S-adenosyl-L-homocysteine + H(+)</text>
        <dbReference type="Rhea" id="RHEA:42748"/>
        <dbReference type="Rhea" id="RHEA-COMP:10219"/>
        <dbReference type="Rhea" id="RHEA-COMP:10220"/>
        <dbReference type="ChEBI" id="CHEBI:15378"/>
        <dbReference type="ChEBI" id="CHEBI:57856"/>
        <dbReference type="ChEBI" id="CHEBI:59789"/>
        <dbReference type="ChEBI" id="CHEBI:74483"/>
        <dbReference type="ChEBI" id="CHEBI:82748"/>
        <dbReference type="EC" id="2.1.1.176"/>
    </reaction>
</comment>
<evidence type="ECO:0000256" key="5">
    <source>
        <dbReference type="ARBA" id="ARBA00022490"/>
    </source>
</evidence>
<evidence type="ECO:0000256" key="11">
    <source>
        <dbReference type="ARBA" id="ARBA00030399"/>
    </source>
</evidence>
<dbReference type="PROSITE" id="PS51686">
    <property type="entry name" value="SAM_MT_RSMB_NOP"/>
    <property type="match status" value="1"/>
</dbReference>
<dbReference type="PRINTS" id="PR02008">
    <property type="entry name" value="RCMTFAMILY"/>
</dbReference>
<dbReference type="InterPro" id="IPR029063">
    <property type="entry name" value="SAM-dependent_MTases_sf"/>
</dbReference>
<dbReference type="OrthoDB" id="9810297at2"/>
<dbReference type="InterPro" id="IPR001678">
    <property type="entry name" value="MeTrfase_RsmB-F_NOP2_dom"/>
</dbReference>
<feature type="binding site" evidence="14">
    <location>
        <begin position="259"/>
        <end position="265"/>
    </location>
    <ligand>
        <name>S-adenosyl-L-methionine</name>
        <dbReference type="ChEBI" id="CHEBI:59789"/>
    </ligand>
</feature>
<dbReference type="InterPro" id="IPR049560">
    <property type="entry name" value="MeTrfase_RsmB-F_NOP2_cat"/>
</dbReference>
<dbReference type="PANTHER" id="PTHR22807:SF53">
    <property type="entry name" value="RIBOSOMAL RNA SMALL SUBUNIT METHYLTRANSFERASE B-RELATED"/>
    <property type="match status" value="1"/>
</dbReference>
<evidence type="ECO:0000256" key="1">
    <source>
        <dbReference type="ARBA" id="ARBA00002724"/>
    </source>
</evidence>
<evidence type="ECO:0000256" key="3">
    <source>
        <dbReference type="ARBA" id="ARBA00007494"/>
    </source>
</evidence>
<dbReference type="SUPFAM" id="SSF48013">
    <property type="entry name" value="NusB-like"/>
    <property type="match status" value="1"/>
</dbReference>
<evidence type="ECO:0000256" key="7">
    <source>
        <dbReference type="ARBA" id="ARBA00022603"/>
    </source>
</evidence>
<dbReference type="InterPro" id="IPR023267">
    <property type="entry name" value="RCMT"/>
</dbReference>
<dbReference type="GO" id="GO:0008649">
    <property type="term" value="F:rRNA methyltransferase activity"/>
    <property type="evidence" value="ECO:0007669"/>
    <property type="project" value="InterPro"/>
</dbReference>
<dbReference type="Pfam" id="PF01029">
    <property type="entry name" value="NusB"/>
    <property type="match status" value="1"/>
</dbReference>
<name>A0A2M9F375_9BACL</name>
<dbReference type="GO" id="GO:0006355">
    <property type="term" value="P:regulation of DNA-templated transcription"/>
    <property type="evidence" value="ECO:0007669"/>
    <property type="project" value="InterPro"/>
</dbReference>
<feature type="domain" description="SAM-dependent MTase RsmB/NOP-type" evidence="15">
    <location>
        <begin position="171"/>
        <end position="443"/>
    </location>
</feature>
<feature type="binding site" evidence="14">
    <location>
        <position position="329"/>
    </location>
    <ligand>
        <name>S-adenosyl-L-methionine</name>
        <dbReference type="ChEBI" id="CHEBI:59789"/>
    </ligand>
</feature>
<gene>
    <name evidence="16" type="ORF">CQS04_03285</name>
</gene>
<keyword evidence="7 14" id="KW-0489">Methyltransferase</keyword>
<keyword evidence="10 14" id="KW-0694">RNA-binding</keyword>
<dbReference type="GO" id="GO:0003723">
    <property type="term" value="F:RNA binding"/>
    <property type="evidence" value="ECO:0007669"/>
    <property type="project" value="UniProtKB-UniRule"/>
</dbReference>
<evidence type="ECO:0000256" key="2">
    <source>
        <dbReference type="ARBA" id="ARBA00004496"/>
    </source>
</evidence>
<keyword evidence="9 14" id="KW-0949">S-adenosyl-L-methionine</keyword>
<evidence type="ECO:0000256" key="14">
    <source>
        <dbReference type="PROSITE-ProRule" id="PRU01023"/>
    </source>
</evidence>
<dbReference type="InterPro" id="IPR035926">
    <property type="entry name" value="NusB-like_sf"/>
</dbReference>
<proteinExistence type="inferred from homology"/>
<evidence type="ECO:0000256" key="6">
    <source>
        <dbReference type="ARBA" id="ARBA00022552"/>
    </source>
</evidence>
<dbReference type="NCBIfam" id="TIGR00563">
    <property type="entry name" value="rsmB"/>
    <property type="match status" value="1"/>
</dbReference>
<evidence type="ECO:0000313" key="16">
    <source>
        <dbReference type="EMBL" id="PJK17916.1"/>
    </source>
</evidence>
<dbReference type="SUPFAM" id="SSF53335">
    <property type="entry name" value="S-adenosyl-L-methionine-dependent methyltransferases"/>
    <property type="match status" value="1"/>
</dbReference>
<evidence type="ECO:0000313" key="17">
    <source>
        <dbReference type="Proteomes" id="UP000228680"/>
    </source>
</evidence>
<dbReference type="Gene3D" id="3.40.50.150">
    <property type="entry name" value="Vaccinia Virus protein VP39"/>
    <property type="match status" value="1"/>
</dbReference>
<evidence type="ECO:0000256" key="9">
    <source>
        <dbReference type="ARBA" id="ARBA00022691"/>
    </source>
</evidence>
<dbReference type="FunFam" id="1.10.940.10:FF:000006">
    <property type="entry name" value="16S rRNA (Cytosine(967)-C(5))-methyltransferase RsmB"/>
    <property type="match status" value="1"/>
</dbReference>
<dbReference type="AlphaFoldDB" id="A0A2M9F375"/>
<dbReference type="CDD" id="cd02440">
    <property type="entry name" value="AdoMet_MTases"/>
    <property type="match status" value="1"/>
</dbReference>
<dbReference type="RefSeq" id="WP_100352757.1">
    <property type="nucleotide sequence ID" value="NZ_PCGR01000001.1"/>
</dbReference>
<sequence>MKKKSIGNPRDAALHVLLEVDKNQAYSNLLLTKHLKQHKIAPVDRGLMTELTYGTLQHKMTLDYYLKPFLKGKIEPWVLWLLRMAVYQITYLDRIPDHAVVNESVQLAKLHGHKGVSGLINGVLRAYLRQGPPSLDEIADPVERLTIESSHPRWMIENWITAFGFDKTKKIALQNNVAPPQTVRVNTHKISVDEAIHALEQEGFQVRKGLLPESLHLSGKVAAASELFATGGLTIQDESSMMPAHALHLREGLNVLDMCAAPGGKTTHIAQLMEDTGAITALDIHEHKMKLIHDNAYRLGFQRITTIASDARNATASLEQKQFDRILVDAPCSGYGVIRRKPDMKYTKQPADADRLATIQLAILEEAYNLLIPGGILVYSTCTIEPKENQEVVSRFLKLHPDLHEQSLPDILQKLPHTAMGPGMQVLPYEDGDGFYLAALLKADTKG</sequence>
<dbReference type="InterPro" id="IPR054728">
    <property type="entry name" value="RsmB-like_ferredoxin"/>
</dbReference>
<dbReference type="Gene3D" id="1.10.940.10">
    <property type="entry name" value="NusB-like"/>
    <property type="match status" value="1"/>
</dbReference>
<dbReference type="PROSITE" id="PS01153">
    <property type="entry name" value="NOL1_NOP2_SUN"/>
    <property type="match status" value="1"/>
</dbReference>
<keyword evidence="6" id="KW-0698">rRNA processing</keyword>